<feature type="transmembrane region" description="Helical" evidence="2">
    <location>
        <begin position="23"/>
        <end position="43"/>
    </location>
</feature>
<sequence length="202" mass="21891">MEDSKKKGISGIMNILKSSNNRLYKLLLILLSGICLMIVVWPANNSKTDKNDLKSGWTGQSDETDADVTGGNDRNMSGDTTDYVEYMEERLTSVLEQVDGISDVRVMITVKDSGENIALKDSGSSSSENGDSSQRSVSEETVMVSEGSGSSPYVVRYREPETEGVVIICKGAENGDTTLKITNAVQALFDVPTHKIVILEAN</sequence>
<dbReference type="EMBL" id="BLYL01000005">
    <property type="protein sequence ID" value="GFO94105.1"/>
    <property type="molecule type" value="Genomic_DNA"/>
</dbReference>
<keyword evidence="2" id="KW-1133">Transmembrane helix</keyword>
<evidence type="ECO:0000313" key="3">
    <source>
        <dbReference type="EMBL" id="GFO94105.1"/>
    </source>
</evidence>
<dbReference type="Proteomes" id="UP000660047">
    <property type="component" value="Unassembled WGS sequence"/>
</dbReference>
<organism evidence="3 4">
    <name type="scientific">Coprococcus eutactus</name>
    <dbReference type="NCBI Taxonomy" id="33043"/>
    <lineage>
        <taxon>Bacteria</taxon>
        <taxon>Bacillati</taxon>
        <taxon>Bacillota</taxon>
        <taxon>Clostridia</taxon>
        <taxon>Lachnospirales</taxon>
        <taxon>Lachnospiraceae</taxon>
        <taxon>Coprococcus</taxon>
    </lineage>
</organism>
<evidence type="ECO:0000313" key="4">
    <source>
        <dbReference type="Proteomes" id="UP000660047"/>
    </source>
</evidence>
<gene>
    <name evidence="3" type="ORF">COEU31_11510</name>
</gene>
<keyword evidence="2" id="KW-0472">Membrane</keyword>
<accession>A0AAI9K3R8</accession>
<keyword evidence="2" id="KW-0812">Transmembrane</keyword>
<comment type="caution">
    <text evidence="3">The sequence shown here is derived from an EMBL/GenBank/DDBJ whole genome shotgun (WGS) entry which is preliminary data.</text>
</comment>
<name>A0AAI9K3R8_9FIRM</name>
<feature type="compositionally biased region" description="Low complexity" evidence="1">
    <location>
        <begin position="122"/>
        <end position="136"/>
    </location>
</feature>
<protein>
    <submittedName>
        <fullName evidence="3">Stage III sporulation protein AG</fullName>
    </submittedName>
</protein>
<feature type="region of interest" description="Disordered" evidence="1">
    <location>
        <begin position="117"/>
        <end position="153"/>
    </location>
</feature>
<evidence type="ECO:0000256" key="2">
    <source>
        <dbReference type="SAM" id="Phobius"/>
    </source>
</evidence>
<dbReference type="AlphaFoldDB" id="A0AAI9K3R8"/>
<evidence type="ECO:0000256" key="1">
    <source>
        <dbReference type="SAM" id="MobiDB-lite"/>
    </source>
</evidence>
<dbReference type="RefSeq" id="WP_022216696.1">
    <property type="nucleotide sequence ID" value="NZ_BLYL01000005.1"/>
</dbReference>
<proteinExistence type="predicted"/>
<feature type="region of interest" description="Disordered" evidence="1">
    <location>
        <begin position="48"/>
        <end position="79"/>
    </location>
</feature>
<reference evidence="3" key="1">
    <citation type="submission" date="2020-06" db="EMBL/GenBank/DDBJ databases">
        <title>Characterization of fructooligosaccharide metabolism and fructooligosaccharide-degrading enzymes in human commensal butyrate producers.</title>
        <authorList>
            <person name="Tanno H."/>
            <person name="Fujii T."/>
            <person name="Hirano K."/>
            <person name="Maeno S."/>
            <person name="Tonozuka T."/>
            <person name="Sakamoto M."/>
            <person name="Ohkuma M."/>
            <person name="Tochio T."/>
            <person name="Endo A."/>
        </authorList>
    </citation>
    <scope>NUCLEOTIDE SEQUENCE</scope>
    <source>
        <strain evidence="3">JCM 31265</strain>
    </source>
</reference>